<protein>
    <submittedName>
        <fullName evidence="1">Uncharacterized protein</fullName>
    </submittedName>
</protein>
<organism evidence="1 2">
    <name type="scientific">Eumeta variegata</name>
    <name type="common">Bagworm moth</name>
    <name type="synonym">Eumeta japonica</name>
    <dbReference type="NCBI Taxonomy" id="151549"/>
    <lineage>
        <taxon>Eukaryota</taxon>
        <taxon>Metazoa</taxon>
        <taxon>Ecdysozoa</taxon>
        <taxon>Arthropoda</taxon>
        <taxon>Hexapoda</taxon>
        <taxon>Insecta</taxon>
        <taxon>Pterygota</taxon>
        <taxon>Neoptera</taxon>
        <taxon>Endopterygota</taxon>
        <taxon>Lepidoptera</taxon>
        <taxon>Glossata</taxon>
        <taxon>Ditrysia</taxon>
        <taxon>Tineoidea</taxon>
        <taxon>Psychidae</taxon>
        <taxon>Oiketicinae</taxon>
        <taxon>Eumeta</taxon>
    </lineage>
</organism>
<name>A0A4C1YJM0_EUMVA</name>
<gene>
    <name evidence="1" type="ORF">EVAR_59275_1</name>
</gene>
<reference evidence="1 2" key="1">
    <citation type="journal article" date="2019" name="Commun. Biol.">
        <title>The bagworm genome reveals a unique fibroin gene that provides high tensile strength.</title>
        <authorList>
            <person name="Kono N."/>
            <person name="Nakamura H."/>
            <person name="Ohtoshi R."/>
            <person name="Tomita M."/>
            <person name="Numata K."/>
            <person name="Arakawa K."/>
        </authorList>
    </citation>
    <scope>NUCLEOTIDE SEQUENCE [LARGE SCALE GENOMIC DNA]</scope>
</reference>
<evidence type="ECO:0000313" key="1">
    <source>
        <dbReference type="EMBL" id="GBP76328.1"/>
    </source>
</evidence>
<proteinExistence type="predicted"/>
<dbReference type="AlphaFoldDB" id="A0A4C1YJM0"/>
<evidence type="ECO:0000313" key="2">
    <source>
        <dbReference type="Proteomes" id="UP000299102"/>
    </source>
</evidence>
<sequence>MAQERVGASRRLKYGISTSPTTTSATYSMISPKVSRTDIGSPAFMTVCRRCKSDAAFSTIGRGTVTLWFSDWLDTG</sequence>
<accession>A0A4C1YJM0</accession>
<comment type="caution">
    <text evidence="1">The sequence shown here is derived from an EMBL/GenBank/DDBJ whole genome shotgun (WGS) entry which is preliminary data.</text>
</comment>
<keyword evidence="2" id="KW-1185">Reference proteome</keyword>
<dbReference type="EMBL" id="BGZK01001286">
    <property type="protein sequence ID" value="GBP76328.1"/>
    <property type="molecule type" value="Genomic_DNA"/>
</dbReference>
<dbReference type="Proteomes" id="UP000299102">
    <property type="component" value="Unassembled WGS sequence"/>
</dbReference>